<feature type="compositionally biased region" description="Low complexity" evidence="1">
    <location>
        <begin position="65"/>
        <end position="76"/>
    </location>
</feature>
<name>A0AAV4AD54_9GAST</name>
<organism evidence="2 3">
    <name type="scientific">Plakobranchus ocellatus</name>
    <dbReference type="NCBI Taxonomy" id="259542"/>
    <lineage>
        <taxon>Eukaryota</taxon>
        <taxon>Metazoa</taxon>
        <taxon>Spiralia</taxon>
        <taxon>Lophotrochozoa</taxon>
        <taxon>Mollusca</taxon>
        <taxon>Gastropoda</taxon>
        <taxon>Heterobranchia</taxon>
        <taxon>Euthyneura</taxon>
        <taxon>Panpulmonata</taxon>
        <taxon>Sacoglossa</taxon>
        <taxon>Placobranchoidea</taxon>
        <taxon>Plakobranchidae</taxon>
        <taxon>Plakobranchus</taxon>
    </lineage>
</organism>
<reference evidence="2 3" key="1">
    <citation type="journal article" date="2021" name="Elife">
        <title>Chloroplast acquisition without the gene transfer in kleptoplastic sea slugs, Plakobranchus ocellatus.</title>
        <authorList>
            <person name="Maeda T."/>
            <person name="Takahashi S."/>
            <person name="Yoshida T."/>
            <person name="Shimamura S."/>
            <person name="Takaki Y."/>
            <person name="Nagai Y."/>
            <person name="Toyoda A."/>
            <person name="Suzuki Y."/>
            <person name="Arimoto A."/>
            <person name="Ishii H."/>
            <person name="Satoh N."/>
            <person name="Nishiyama T."/>
            <person name="Hasebe M."/>
            <person name="Maruyama T."/>
            <person name="Minagawa J."/>
            <person name="Obokata J."/>
            <person name="Shigenobu S."/>
        </authorList>
    </citation>
    <scope>NUCLEOTIDE SEQUENCE [LARGE SCALE GENOMIC DNA]</scope>
</reference>
<evidence type="ECO:0000313" key="2">
    <source>
        <dbReference type="EMBL" id="GFO04344.1"/>
    </source>
</evidence>
<sequence length="106" mass="11921">MGALKKPQHRNSCRCAVSRLKSNIVSSPQAGDLEILCCQSLLANLWLERQTNERARAIQGRHLDSASSSGHPPSRSDMSDDRSLRLRQTAPRRQTTRCRRPGQEVK</sequence>
<accession>A0AAV4AD54</accession>
<protein>
    <submittedName>
        <fullName evidence="2">Uncharacterized protein</fullName>
    </submittedName>
</protein>
<dbReference type="AlphaFoldDB" id="A0AAV4AD54"/>
<gene>
    <name evidence="2" type="ORF">PoB_003084900</name>
</gene>
<comment type="caution">
    <text evidence="2">The sequence shown here is derived from an EMBL/GenBank/DDBJ whole genome shotgun (WGS) entry which is preliminary data.</text>
</comment>
<dbReference type="EMBL" id="BLXT01003738">
    <property type="protein sequence ID" value="GFO04344.1"/>
    <property type="molecule type" value="Genomic_DNA"/>
</dbReference>
<dbReference type="Proteomes" id="UP000735302">
    <property type="component" value="Unassembled WGS sequence"/>
</dbReference>
<keyword evidence="3" id="KW-1185">Reference proteome</keyword>
<proteinExistence type="predicted"/>
<feature type="region of interest" description="Disordered" evidence="1">
    <location>
        <begin position="57"/>
        <end position="106"/>
    </location>
</feature>
<evidence type="ECO:0000256" key="1">
    <source>
        <dbReference type="SAM" id="MobiDB-lite"/>
    </source>
</evidence>
<evidence type="ECO:0000313" key="3">
    <source>
        <dbReference type="Proteomes" id="UP000735302"/>
    </source>
</evidence>